<keyword evidence="2" id="KW-1185">Reference proteome</keyword>
<reference evidence="1 2" key="1">
    <citation type="submission" date="2021-10" db="EMBL/GenBank/DDBJ databases">
        <title>Draft genome of Aestuariibacter halophilus JC2043.</title>
        <authorList>
            <person name="Emsley S.A."/>
            <person name="Pfannmuller K.M."/>
            <person name="Ushijima B."/>
            <person name="Saw J.H."/>
            <person name="Videau P."/>
        </authorList>
    </citation>
    <scope>NUCLEOTIDE SEQUENCE [LARGE SCALE GENOMIC DNA]</scope>
    <source>
        <strain evidence="1 2">JC2043</strain>
    </source>
</reference>
<comment type="caution">
    <text evidence="1">The sequence shown here is derived from an EMBL/GenBank/DDBJ whole genome shotgun (WGS) entry which is preliminary data.</text>
</comment>
<accession>A0ABS8G8I4</accession>
<proteinExistence type="predicted"/>
<dbReference type="Proteomes" id="UP001520878">
    <property type="component" value="Unassembled WGS sequence"/>
</dbReference>
<sequence length="226" mass="25288">MLLLVTGCRMIPNPDIIVQDNARWLDRPVKTIAISDILVSEELRLHPQFKQDLERGILAILKDKGFEALASSRFQTIYAQKQREFGGFFDPVTGQKDIKKFNAFNASVVATLVSETDAQLLVSFEVFKTFARYSGNVATWDNATDNTIHPPNILFDSSNGTTPAISIKISVFDIQNQKTYSKIQGLQTIVDNGTGWHIHPDDLNIHLITLSKTLNVLENQATNDVQ</sequence>
<evidence type="ECO:0000313" key="1">
    <source>
        <dbReference type="EMBL" id="MCC2616828.1"/>
    </source>
</evidence>
<dbReference type="EMBL" id="JAJEWP010000002">
    <property type="protein sequence ID" value="MCC2616828.1"/>
    <property type="molecule type" value="Genomic_DNA"/>
</dbReference>
<evidence type="ECO:0000313" key="2">
    <source>
        <dbReference type="Proteomes" id="UP001520878"/>
    </source>
</evidence>
<organism evidence="1 2">
    <name type="scientific">Fluctibacter halophilus</name>
    <dbReference type="NCBI Taxonomy" id="226011"/>
    <lineage>
        <taxon>Bacteria</taxon>
        <taxon>Pseudomonadati</taxon>
        <taxon>Pseudomonadota</taxon>
        <taxon>Gammaproteobacteria</taxon>
        <taxon>Alteromonadales</taxon>
        <taxon>Alteromonadaceae</taxon>
        <taxon>Fluctibacter</taxon>
    </lineage>
</organism>
<protein>
    <submittedName>
        <fullName evidence="1">Uncharacterized protein</fullName>
    </submittedName>
</protein>
<gene>
    <name evidence="1" type="ORF">LJ739_11300</name>
</gene>
<name>A0ABS8G8I4_9ALTE</name>